<gene>
    <name evidence="1" type="ORF">ACFSR3_02965</name>
</gene>
<comment type="caution">
    <text evidence="1">The sequence shown here is derived from an EMBL/GenBank/DDBJ whole genome shotgun (WGS) entry which is preliminary data.</text>
</comment>
<evidence type="ECO:0000313" key="2">
    <source>
        <dbReference type="Proteomes" id="UP001597480"/>
    </source>
</evidence>
<dbReference type="EMBL" id="JBHUMD010000005">
    <property type="protein sequence ID" value="MFD2601005.1"/>
    <property type="molecule type" value="Genomic_DNA"/>
</dbReference>
<evidence type="ECO:0000313" key="1">
    <source>
        <dbReference type="EMBL" id="MFD2601005.1"/>
    </source>
</evidence>
<name>A0ABW5NRH8_9FLAO</name>
<dbReference type="RefSeq" id="WP_379819652.1">
    <property type="nucleotide sequence ID" value="NZ_JBHUMD010000005.1"/>
</dbReference>
<organism evidence="1 2">
    <name type="scientific">Flavobacterium suzhouense</name>
    <dbReference type="NCBI Taxonomy" id="1529638"/>
    <lineage>
        <taxon>Bacteria</taxon>
        <taxon>Pseudomonadati</taxon>
        <taxon>Bacteroidota</taxon>
        <taxon>Flavobacteriia</taxon>
        <taxon>Flavobacteriales</taxon>
        <taxon>Flavobacteriaceae</taxon>
        <taxon>Flavobacterium</taxon>
    </lineage>
</organism>
<proteinExistence type="predicted"/>
<accession>A0ABW5NRH8</accession>
<protein>
    <recommendedName>
        <fullName evidence="3">DUF4136 domain-containing protein</fullName>
    </recommendedName>
</protein>
<keyword evidence="2" id="KW-1185">Reference proteome</keyword>
<evidence type="ECO:0008006" key="3">
    <source>
        <dbReference type="Google" id="ProtNLM"/>
    </source>
</evidence>
<dbReference type="Proteomes" id="UP001597480">
    <property type="component" value="Unassembled WGS sequence"/>
</dbReference>
<sequence>MSKLLSDRNVSSIKSMDVLPPNFRKTAEKKDKELVVQKMREKGCDAIMTIALIDAKHETRYVQESTPYYPIGVPYYGGFGTYYMYGYDNFYSPGYYTDDKVYFLEANVYDAATEKLVWSAQSKTYNPSSIDDFLKGYAKALSERMTSDGLMLKK</sequence>
<reference evidence="2" key="1">
    <citation type="journal article" date="2019" name="Int. J. Syst. Evol. Microbiol.">
        <title>The Global Catalogue of Microorganisms (GCM) 10K type strain sequencing project: providing services to taxonomists for standard genome sequencing and annotation.</title>
        <authorList>
            <consortium name="The Broad Institute Genomics Platform"/>
            <consortium name="The Broad Institute Genome Sequencing Center for Infectious Disease"/>
            <person name="Wu L."/>
            <person name="Ma J."/>
        </authorList>
    </citation>
    <scope>NUCLEOTIDE SEQUENCE [LARGE SCALE GENOMIC DNA]</scope>
    <source>
        <strain evidence="2">KCTC 42107</strain>
    </source>
</reference>